<gene>
    <name evidence="1" type="ORF">Nlim_2039</name>
</gene>
<protein>
    <recommendedName>
        <fullName evidence="2">Methyltransferase</fullName>
    </recommendedName>
</protein>
<name>F3KMZ6_9ARCH</name>
<dbReference type="InterPro" id="IPR029063">
    <property type="entry name" value="SAM-dependent_MTases_sf"/>
</dbReference>
<dbReference type="Proteomes" id="UP000004348">
    <property type="component" value="Chromosome"/>
</dbReference>
<organism evidence="1">
    <name type="scientific">Candidatus Nitrosarchaeum limnium SFB1</name>
    <dbReference type="NCBI Taxonomy" id="886738"/>
    <lineage>
        <taxon>Archaea</taxon>
        <taxon>Nitrososphaerota</taxon>
        <taxon>Nitrososphaeria</taxon>
        <taxon>Nitrosopumilales</taxon>
        <taxon>Nitrosopumilaceae</taxon>
        <taxon>Nitrosarchaeum</taxon>
    </lineage>
</organism>
<evidence type="ECO:0008006" key="2">
    <source>
        <dbReference type="Google" id="ProtNLM"/>
    </source>
</evidence>
<dbReference type="AlphaFoldDB" id="F3KMZ6"/>
<dbReference type="EMBL" id="AEGP01000066">
    <property type="protein sequence ID" value="EGG41230.1"/>
    <property type="molecule type" value="Genomic_DNA"/>
</dbReference>
<dbReference type="SUPFAM" id="SSF53335">
    <property type="entry name" value="S-adenosyl-L-methionine-dependent methyltransferases"/>
    <property type="match status" value="1"/>
</dbReference>
<proteinExistence type="predicted"/>
<comment type="caution">
    <text evidence="1">The sequence shown here is derived from an EMBL/GenBank/DDBJ whole genome shotgun (WGS) entry which is preliminary data.</text>
</comment>
<accession>F3KMZ6</accession>
<evidence type="ECO:0000313" key="1">
    <source>
        <dbReference type="EMBL" id="EGG41230.1"/>
    </source>
</evidence>
<dbReference type="PANTHER" id="PTHR40036:SF1">
    <property type="entry name" value="MACROCIN O-METHYLTRANSFERASE"/>
    <property type="match status" value="1"/>
</dbReference>
<dbReference type="InterPro" id="IPR008884">
    <property type="entry name" value="TylF_MeTrfase"/>
</dbReference>
<reference evidence="1" key="1">
    <citation type="journal article" date="2011" name="PLoS ONE">
        <title>Genome of a low-salinity ammonia-oxidizing archaeon determined by single-cell and metagenomic analysis.</title>
        <authorList>
            <person name="Blainey P.C."/>
            <person name="Mosier A.C."/>
            <person name="Potanina A."/>
            <person name="Francis C.A."/>
            <person name="Quake S.R."/>
        </authorList>
    </citation>
    <scope>NUCLEOTIDE SEQUENCE [LARGE SCALE GENOMIC DNA]</scope>
    <source>
        <strain evidence="1">SFB1</strain>
    </source>
</reference>
<dbReference type="STRING" id="886738.Nlim_2039"/>
<dbReference type="HOGENOM" id="CLU_074778_0_0_2"/>
<sequence length="223" mass="26078">MIKNFLIKFSENLARLITEKDYDLPHQLKKQATKEAVEFYKKEMNCQVFSSKKSIIDFELESVKVDGLYLEFGVAKAEHTNYIAEKIKPFVIHGFDSFKGFPESWNGTSKKYHDYDGNMPEVRKNVILHDGWFEDTIPKFVESNREKIAYLNIDCDLYSSTKTVFDNLGDRIQKGTIIHFDEYLNFPDWKKHEYKAFAEFVKNDIKFEYIGIGPKGNVAVKIL</sequence>
<dbReference type="Gene3D" id="3.40.50.150">
    <property type="entry name" value="Vaccinia Virus protein VP39"/>
    <property type="match status" value="1"/>
</dbReference>
<dbReference type="Pfam" id="PF05711">
    <property type="entry name" value="TylF"/>
    <property type="match status" value="1"/>
</dbReference>
<dbReference type="PANTHER" id="PTHR40036">
    <property type="entry name" value="MACROCIN O-METHYLTRANSFERASE"/>
    <property type="match status" value="1"/>
</dbReference>